<protein>
    <submittedName>
        <fullName evidence="8">TetR family transcriptional regulator</fullName>
    </submittedName>
</protein>
<feature type="domain" description="HTH tetR-type" evidence="7">
    <location>
        <begin position="67"/>
        <end position="127"/>
    </location>
</feature>
<keyword evidence="4" id="KW-0804">Transcription</keyword>
<dbReference type="PANTHER" id="PTHR30055:SF234">
    <property type="entry name" value="HTH-TYPE TRANSCRIPTIONAL REGULATOR BETI"/>
    <property type="match status" value="1"/>
</dbReference>
<dbReference type="PROSITE" id="PS50977">
    <property type="entry name" value="HTH_TETR_2"/>
    <property type="match status" value="1"/>
</dbReference>
<dbReference type="Pfam" id="PF13977">
    <property type="entry name" value="TetR_C_6"/>
    <property type="match status" value="1"/>
</dbReference>
<evidence type="ECO:0000259" key="7">
    <source>
        <dbReference type="PROSITE" id="PS50977"/>
    </source>
</evidence>
<sequence>MENEARIGYSRLRSVRDGALIRRSRNATFTTNTMTVSNEPRSSKKRRTSTATPAAAGNPDGLRAQGLRTRNTIIRVARKLLLDGGPLEFSQRAVAAAAGISVSNLQYYFPTRIAVLRAVIEPVIEAYLDDMKRAISSDASPRDVFEEIIVRSIADAKDTKYNALFRHFLSFAATDTECLKLCDEWYSALTRDLTQLVRALTPAFSAADSRHAATMLIALADGLAMQYGTIGRHTQALDAYFAATSRAIAFGTLTVPAGK</sequence>
<dbReference type="GO" id="GO:0003700">
    <property type="term" value="F:DNA-binding transcription factor activity"/>
    <property type="evidence" value="ECO:0007669"/>
    <property type="project" value="TreeGrafter"/>
</dbReference>
<dbReference type="PANTHER" id="PTHR30055">
    <property type="entry name" value="HTH-TYPE TRANSCRIPTIONAL REGULATOR RUTR"/>
    <property type="match status" value="1"/>
</dbReference>
<name>A0A9Q9SHH9_9BURK</name>
<evidence type="ECO:0000256" key="2">
    <source>
        <dbReference type="ARBA" id="ARBA00023015"/>
    </source>
</evidence>
<gene>
    <name evidence="8" type="ORF">BAR24066_02580</name>
</gene>
<dbReference type="InterPro" id="IPR001647">
    <property type="entry name" value="HTH_TetR"/>
</dbReference>
<dbReference type="Proteomes" id="UP000494172">
    <property type="component" value="Unassembled WGS sequence"/>
</dbReference>
<evidence type="ECO:0000256" key="1">
    <source>
        <dbReference type="ARBA" id="ARBA00022491"/>
    </source>
</evidence>
<dbReference type="Pfam" id="PF00440">
    <property type="entry name" value="TetR_N"/>
    <property type="match status" value="1"/>
</dbReference>
<comment type="caution">
    <text evidence="8">The sequence shown here is derived from an EMBL/GenBank/DDBJ whole genome shotgun (WGS) entry which is preliminary data.</text>
</comment>
<accession>A0A9Q9SHH9</accession>
<dbReference type="InterPro" id="IPR050109">
    <property type="entry name" value="HTH-type_TetR-like_transc_reg"/>
</dbReference>
<keyword evidence="1" id="KW-0678">Repressor</keyword>
<dbReference type="Gene3D" id="1.10.357.10">
    <property type="entry name" value="Tetracycline Repressor, domain 2"/>
    <property type="match status" value="1"/>
</dbReference>
<dbReference type="SUPFAM" id="SSF48498">
    <property type="entry name" value="Tetracyclin repressor-like, C-terminal domain"/>
    <property type="match status" value="1"/>
</dbReference>
<dbReference type="SUPFAM" id="SSF46689">
    <property type="entry name" value="Homeodomain-like"/>
    <property type="match status" value="1"/>
</dbReference>
<proteinExistence type="predicted"/>
<feature type="DNA-binding region" description="H-T-H motif" evidence="5">
    <location>
        <begin position="90"/>
        <end position="109"/>
    </location>
</feature>
<reference evidence="8 9" key="1">
    <citation type="submission" date="2019-09" db="EMBL/GenBank/DDBJ databases">
        <authorList>
            <person name="Depoorter E."/>
        </authorList>
    </citation>
    <scope>NUCLEOTIDE SEQUENCE [LARGE SCALE GENOMIC DNA]</scope>
    <source>
        <strain evidence="8">LMG 24066</strain>
    </source>
</reference>
<evidence type="ECO:0000256" key="5">
    <source>
        <dbReference type="PROSITE-ProRule" id="PRU00335"/>
    </source>
</evidence>
<evidence type="ECO:0000256" key="3">
    <source>
        <dbReference type="ARBA" id="ARBA00023125"/>
    </source>
</evidence>
<organism evidence="8 9">
    <name type="scientific">Burkholderia arboris</name>
    <dbReference type="NCBI Taxonomy" id="488730"/>
    <lineage>
        <taxon>Bacteria</taxon>
        <taxon>Pseudomonadati</taxon>
        <taxon>Pseudomonadota</taxon>
        <taxon>Betaproteobacteria</taxon>
        <taxon>Burkholderiales</taxon>
        <taxon>Burkholderiaceae</taxon>
        <taxon>Burkholderia</taxon>
        <taxon>Burkholderia cepacia complex</taxon>
    </lineage>
</organism>
<evidence type="ECO:0000256" key="4">
    <source>
        <dbReference type="ARBA" id="ARBA00023163"/>
    </source>
</evidence>
<keyword evidence="2" id="KW-0805">Transcription regulation</keyword>
<dbReference type="InterPro" id="IPR039538">
    <property type="entry name" value="BetI_C"/>
</dbReference>
<dbReference type="InterPro" id="IPR009057">
    <property type="entry name" value="Homeodomain-like_sf"/>
</dbReference>
<evidence type="ECO:0000313" key="9">
    <source>
        <dbReference type="Proteomes" id="UP000494172"/>
    </source>
</evidence>
<dbReference type="AlphaFoldDB" id="A0A9Q9SHH9"/>
<feature type="region of interest" description="Disordered" evidence="6">
    <location>
        <begin position="34"/>
        <end position="62"/>
    </location>
</feature>
<evidence type="ECO:0000256" key="6">
    <source>
        <dbReference type="SAM" id="MobiDB-lite"/>
    </source>
</evidence>
<dbReference type="EMBL" id="CABVPX010000009">
    <property type="protein sequence ID" value="VWB56201.1"/>
    <property type="molecule type" value="Genomic_DNA"/>
</dbReference>
<keyword evidence="3 5" id="KW-0238">DNA-binding</keyword>
<dbReference type="GO" id="GO:0000976">
    <property type="term" value="F:transcription cis-regulatory region binding"/>
    <property type="evidence" value="ECO:0007669"/>
    <property type="project" value="TreeGrafter"/>
</dbReference>
<dbReference type="InterPro" id="IPR036271">
    <property type="entry name" value="Tet_transcr_reg_TetR-rel_C_sf"/>
</dbReference>
<evidence type="ECO:0000313" key="8">
    <source>
        <dbReference type="EMBL" id="VWB56201.1"/>
    </source>
</evidence>